<comment type="caution">
    <text evidence="2">The sequence shown here is derived from an EMBL/GenBank/DDBJ whole genome shotgun (WGS) entry which is preliminary data.</text>
</comment>
<evidence type="ECO:0000259" key="1">
    <source>
        <dbReference type="Pfam" id="PF08268"/>
    </source>
</evidence>
<dbReference type="InterPro" id="IPR017451">
    <property type="entry name" value="F-box-assoc_interact_dom"/>
</dbReference>
<name>A0AAD4XKK0_9MAGN</name>
<evidence type="ECO:0000313" key="3">
    <source>
        <dbReference type="Proteomes" id="UP001202328"/>
    </source>
</evidence>
<gene>
    <name evidence="2" type="ORF">MKW98_005632</name>
</gene>
<sequence>MGDDWNLSSFLNYTIMNSTISSSSSIGDHQKNLEVIFGTNTAVVAEGGRGALFKTLNFAESKRVITNIENGVQIIEDGVRIVQSCNGLLCCIKETEVTNNDSAPHIYTTQTYIYNPTTRQYKTLPPSPFRDVVRDDCCFKVSSVSLAFDPIKSPDHYQVICIWRDIVKGWDLGWFNDEYIYNHYIEIYSSKTNSWRMVISSSVNPFHALPASFTKSGVYWNGCLHWIATEDNTTNESSMYFDIAKELVKPFPFPNTPDDDESNAVYFGECRGHLYIIEALASCFTNYNILKMETDYSGWKLMHKLDLERFVNAYPGFDTLPVDRTRLFYRMVLLLEEDEEESLSKLVVLVAGKRVISYDLKEFSITEIHTFTEYNVHSAARIGGLWGFIHHYIESLACV</sequence>
<dbReference type="InterPro" id="IPR013187">
    <property type="entry name" value="F-box-assoc_dom_typ3"/>
</dbReference>
<dbReference type="PANTHER" id="PTHR35546:SF25">
    <property type="entry name" value="F-BOX DOMAIN-CONTAINING PROTEIN"/>
    <property type="match status" value="1"/>
</dbReference>
<proteinExistence type="predicted"/>
<keyword evidence="3" id="KW-1185">Reference proteome</keyword>
<dbReference type="PANTHER" id="PTHR35546">
    <property type="entry name" value="F-BOX PROTEIN INTERACTION DOMAIN PROTEIN-RELATED"/>
    <property type="match status" value="1"/>
</dbReference>
<feature type="domain" description="F-box associated beta-propeller type 3" evidence="1">
    <location>
        <begin position="78"/>
        <end position="256"/>
    </location>
</feature>
<dbReference type="Proteomes" id="UP001202328">
    <property type="component" value="Unassembled WGS sequence"/>
</dbReference>
<dbReference type="AlphaFoldDB" id="A0AAD4XKK0"/>
<dbReference type="Pfam" id="PF08268">
    <property type="entry name" value="FBA_3"/>
    <property type="match status" value="1"/>
</dbReference>
<dbReference type="EMBL" id="JAJJMB010008785">
    <property type="protein sequence ID" value="KAI3920806.1"/>
    <property type="molecule type" value="Genomic_DNA"/>
</dbReference>
<organism evidence="2 3">
    <name type="scientific">Papaver atlanticum</name>
    <dbReference type="NCBI Taxonomy" id="357466"/>
    <lineage>
        <taxon>Eukaryota</taxon>
        <taxon>Viridiplantae</taxon>
        <taxon>Streptophyta</taxon>
        <taxon>Embryophyta</taxon>
        <taxon>Tracheophyta</taxon>
        <taxon>Spermatophyta</taxon>
        <taxon>Magnoliopsida</taxon>
        <taxon>Ranunculales</taxon>
        <taxon>Papaveraceae</taxon>
        <taxon>Papaveroideae</taxon>
        <taxon>Papaver</taxon>
    </lineage>
</organism>
<dbReference type="NCBIfam" id="TIGR01640">
    <property type="entry name" value="F_box_assoc_1"/>
    <property type="match status" value="1"/>
</dbReference>
<reference evidence="2" key="1">
    <citation type="submission" date="2022-04" db="EMBL/GenBank/DDBJ databases">
        <title>A functionally conserved STORR gene fusion in Papaver species that diverged 16.8 million years ago.</title>
        <authorList>
            <person name="Catania T."/>
        </authorList>
    </citation>
    <scope>NUCLEOTIDE SEQUENCE</scope>
    <source>
        <strain evidence="2">S-188037</strain>
    </source>
</reference>
<accession>A0AAD4XKK0</accession>
<protein>
    <recommendedName>
        <fullName evidence="1">F-box associated beta-propeller type 3 domain-containing protein</fullName>
    </recommendedName>
</protein>
<evidence type="ECO:0000313" key="2">
    <source>
        <dbReference type="EMBL" id="KAI3920806.1"/>
    </source>
</evidence>
<dbReference type="InterPro" id="IPR055290">
    <property type="entry name" value="At3g26010-like"/>
</dbReference>